<comment type="caution">
    <text evidence="2">The sequence shown here is derived from an EMBL/GenBank/DDBJ whole genome shotgun (WGS) entry which is preliminary data.</text>
</comment>
<feature type="region of interest" description="Disordered" evidence="1">
    <location>
        <begin position="830"/>
        <end position="882"/>
    </location>
</feature>
<feature type="region of interest" description="Disordered" evidence="1">
    <location>
        <begin position="336"/>
        <end position="355"/>
    </location>
</feature>
<feature type="compositionally biased region" description="Basic residues" evidence="1">
    <location>
        <begin position="543"/>
        <end position="560"/>
    </location>
</feature>
<feature type="compositionally biased region" description="Basic and acidic residues" evidence="1">
    <location>
        <begin position="982"/>
        <end position="991"/>
    </location>
</feature>
<name>A0ABR0CCP3_PURLI</name>
<evidence type="ECO:0000313" key="3">
    <source>
        <dbReference type="Proteomes" id="UP001287286"/>
    </source>
</evidence>
<gene>
    <name evidence="2" type="ORF">Purlil1_1411</name>
</gene>
<feature type="region of interest" description="Disordered" evidence="1">
    <location>
        <begin position="61"/>
        <end position="123"/>
    </location>
</feature>
<protein>
    <submittedName>
        <fullName evidence="2">Uncharacterized protein</fullName>
    </submittedName>
</protein>
<feature type="region of interest" description="Disordered" evidence="1">
    <location>
        <begin position="491"/>
        <end position="651"/>
    </location>
</feature>
<feature type="compositionally biased region" description="Basic and acidic residues" evidence="1">
    <location>
        <begin position="496"/>
        <end position="513"/>
    </location>
</feature>
<reference evidence="2 3" key="1">
    <citation type="journal article" date="2024" name="Microbiol. Resour. Announc.">
        <title>Genome annotations for the ascomycete fungi Trichoderma harzianum, Trichoderma aggressivum, and Purpureocillium lilacinum.</title>
        <authorList>
            <person name="Beijen E.P.W."/>
            <person name="Ohm R.A."/>
        </authorList>
    </citation>
    <scope>NUCLEOTIDE SEQUENCE [LARGE SCALE GENOMIC DNA]</scope>
    <source>
        <strain evidence="2 3">CBS 150709</strain>
    </source>
</reference>
<dbReference type="Proteomes" id="UP001287286">
    <property type="component" value="Unassembled WGS sequence"/>
</dbReference>
<keyword evidence="3" id="KW-1185">Reference proteome</keyword>
<accession>A0ABR0CCP3</accession>
<evidence type="ECO:0000256" key="1">
    <source>
        <dbReference type="SAM" id="MobiDB-lite"/>
    </source>
</evidence>
<feature type="compositionally biased region" description="Basic residues" evidence="1">
    <location>
        <begin position="914"/>
        <end position="928"/>
    </location>
</feature>
<feature type="compositionally biased region" description="Basic and acidic residues" evidence="1">
    <location>
        <begin position="1006"/>
        <end position="1021"/>
    </location>
</feature>
<dbReference type="EMBL" id="JAWRVI010000004">
    <property type="protein sequence ID" value="KAK4093920.1"/>
    <property type="molecule type" value="Genomic_DNA"/>
</dbReference>
<feature type="compositionally biased region" description="Low complexity" evidence="1">
    <location>
        <begin position="422"/>
        <end position="431"/>
    </location>
</feature>
<proteinExistence type="predicted"/>
<organism evidence="2 3">
    <name type="scientific">Purpureocillium lilacinum</name>
    <name type="common">Paecilomyces lilacinus</name>
    <dbReference type="NCBI Taxonomy" id="33203"/>
    <lineage>
        <taxon>Eukaryota</taxon>
        <taxon>Fungi</taxon>
        <taxon>Dikarya</taxon>
        <taxon>Ascomycota</taxon>
        <taxon>Pezizomycotina</taxon>
        <taxon>Sordariomycetes</taxon>
        <taxon>Hypocreomycetidae</taxon>
        <taxon>Hypocreales</taxon>
        <taxon>Ophiocordycipitaceae</taxon>
        <taxon>Purpureocillium</taxon>
    </lineage>
</organism>
<feature type="region of interest" description="Disordered" evidence="1">
    <location>
        <begin position="154"/>
        <end position="173"/>
    </location>
</feature>
<feature type="compositionally biased region" description="Acidic residues" evidence="1">
    <location>
        <begin position="947"/>
        <end position="958"/>
    </location>
</feature>
<feature type="compositionally biased region" description="Low complexity" evidence="1">
    <location>
        <begin position="599"/>
        <end position="612"/>
    </location>
</feature>
<feature type="region of interest" description="Disordered" evidence="1">
    <location>
        <begin position="411"/>
        <end position="431"/>
    </location>
</feature>
<feature type="region of interest" description="Disordered" evidence="1">
    <location>
        <begin position="894"/>
        <end position="1031"/>
    </location>
</feature>
<sequence>MLPHNPSGRRNRALPHAAWAADGRSEGGTCVLVGSDVVADQGHTRGFGRAARRWAAWVEGGRKGGGKAATTGAGGGEEGRRRREGGGKAKEVMLSQDEGGRRAGGRAGRQGRADAAQRALGTSRGALTAHVRGRDPLLGSAAIGAWRCRPLEPSARQRNEKSQQRPPRQVPSVGSLNWAWRNAPLRYAVCAGRPPRAREVAAAQPQAQRRMLRLGGTALDSGSWLKLQWEQPWPGVVGAEASGVVEARLAVVVGEAAALRMHRERIARRDMFAAREKQPRAGTGAGWALVGRAASFKDSAPPQPGGLCIMVDCAALHGTTQDGRIWRSSKQSQWRSLRVAATDGDGDGSGSGTGKVCPQNWRQLQSRPSQSCSSCSSCGPAHGPIDIPWVMGLAMGVMAATEASGCRVATPRPSCQGRRRQSQASRASVTAAAGMDGNGMAWHGMAMTEAWPGMAWYGKLVAWPPGAIASASPHIGISRLMWAAGSDQPCTTSRRAIRERGGSSHDGGLHDSHGQPGRLRQRRRKAPTMTRTRATGPALGPRGTRRGRRDRRDRRSRRRMLGLQEDPRGTKRTLGSQAGGARPQHQLTDRLGGTDVSRTSSPSSPATPASASQPRETRNASQTPKPGEAETSRPRCGRLTANDAAAPKATRRCAGVRWTRMPLAVVVRELSDRSGGGGAGLQLTAAAHNSRATATASDADGATRSTASAARPCSGQLGRVWVGLGLDGTLTESESATQDGALGGYSWPWKSRRSGHDAPFWTCVPVRLSACPHATTLHNRAKTHETCATCNLAGRPGLNPGAGTLVASHWSRAMETASMDGWMDATADPGPNRTVSNGGHEAVSPGRKVRRGNDRETMGKATSTDRPIRGPFHSAARPHCRQSRMSVMGRGMHDDMQRQTPADSVADGGAAGGRRAKPSSKLTGRRGRGTGTWRRCTSVSGACLHGDDDDDGDDDVDVEDKRSAGAQTQGAGLKPPAHPKRWGVERQDPRASQRPATAGPGATEEPEAKGINRGAQEDHVSRAKPGFPPSPSSAWCVDGAAMALPTQLSGARDLPPSCPGELAQGLPDGGCLSRAPSWRTCLANLRRFRSPARAHMCSGSCGARVWPRISQNTHNTRVNGGACMRAFARTCRSGRHLARSRSLGGHDAMRPSPIHSHAHPGALASWQCRPPPLESPPRVDLPLSLAGVSSPHVSSLTPRHAICLAADALRMRDGQAAQATALRHAPFCRDLRAATTPGAHGDRVLGLRCRRRAATKRHACSLGPATAMKRNRPARAALANETARVMHSQAHREPHRVVRMLRAIPAHRDAALPLLTECASIRLFPSCVISQAASIRGPVPDQLSSQPLPDLQLTEHAAQTSSSSSARSPFRVSPLTQLGILPKPQAASPARQASELLLQRLEVIP</sequence>
<feature type="compositionally biased region" description="Basic and acidic residues" evidence="1">
    <location>
        <begin position="77"/>
        <end position="91"/>
    </location>
</feature>
<evidence type="ECO:0000313" key="2">
    <source>
        <dbReference type="EMBL" id="KAK4093920.1"/>
    </source>
</evidence>